<name>A0A0E2ZP28_9GAMM</name>
<feature type="domain" description="4Fe-4S ferredoxin-type" evidence="7">
    <location>
        <begin position="18"/>
        <end position="47"/>
    </location>
</feature>
<evidence type="ECO:0000256" key="3">
    <source>
        <dbReference type="ARBA" id="ARBA00022737"/>
    </source>
</evidence>
<dbReference type="GO" id="GO:0046872">
    <property type="term" value="F:metal ion binding"/>
    <property type="evidence" value="ECO:0007669"/>
    <property type="project" value="UniProtKB-UniRule"/>
</dbReference>
<dbReference type="AlphaFoldDB" id="A0A0E2ZP28"/>
<dbReference type="InterPro" id="IPR017896">
    <property type="entry name" value="4Fe4S_Fe-S-bd"/>
</dbReference>
<dbReference type="PANTHER" id="PTHR32479">
    <property type="entry name" value="GLYCOLATE OXIDASE IRON-SULFUR SUBUNIT"/>
    <property type="match status" value="1"/>
</dbReference>
<organism evidence="8 9">
    <name type="scientific">Nitrosococcus oceani C-27</name>
    <dbReference type="NCBI Taxonomy" id="314279"/>
    <lineage>
        <taxon>Bacteria</taxon>
        <taxon>Pseudomonadati</taxon>
        <taxon>Pseudomonadota</taxon>
        <taxon>Gammaproteobacteria</taxon>
        <taxon>Chromatiales</taxon>
        <taxon>Chromatiaceae</taxon>
        <taxon>Nitrosococcus</taxon>
    </lineage>
</organism>
<proteinExistence type="predicted"/>
<keyword evidence="3" id="KW-0677">Repeat</keyword>
<evidence type="ECO:0000259" key="7">
    <source>
        <dbReference type="PROSITE" id="PS51379"/>
    </source>
</evidence>
<gene>
    <name evidence="8" type="ORF">IB75_04795</name>
</gene>
<comment type="catalytic activity">
    <reaction evidence="6">
        <text>(R)-lactate + A = pyruvate + AH2</text>
        <dbReference type="Rhea" id="RHEA:15089"/>
        <dbReference type="ChEBI" id="CHEBI:13193"/>
        <dbReference type="ChEBI" id="CHEBI:15361"/>
        <dbReference type="ChEBI" id="CHEBI:16004"/>
        <dbReference type="ChEBI" id="CHEBI:17499"/>
    </reaction>
</comment>
<dbReference type="InterPro" id="IPR009051">
    <property type="entry name" value="Helical_ferredxn"/>
</dbReference>
<dbReference type="GO" id="GO:0019154">
    <property type="term" value="F:glycolate dehydrogenase activity"/>
    <property type="evidence" value="ECO:0007669"/>
    <property type="project" value="UniProtKB-EC"/>
</dbReference>
<dbReference type="Proteomes" id="UP000028839">
    <property type="component" value="Unassembled WGS sequence"/>
</dbReference>
<dbReference type="HOGENOM" id="CLU_023081_0_1_6"/>
<dbReference type="GO" id="GO:0051539">
    <property type="term" value="F:4 iron, 4 sulfur cluster binding"/>
    <property type="evidence" value="ECO:0007669"/>
    <property type="project" value="UniProtKB-UniRule"/>
</dbReference>
<evidence type="ECO:0000256" key="1">
    <source>
        <dbReference type="ARBA" id="ARBA00022485"/>
    </source>
</evidence>
<keyword evidence="6" id="KW-0249">Electron transport</keyword>
<dbReference type="Gene3D" id="1.10.1060.10">
    <property type="entry name" value="Alpha-helical ferredoxin"/>
    <property type="match status" value="1"/>
</dbReference>
<comment type="caution">
    <text evidence="8">The sequence shown here is derived from an EMBL/GenBank/DDBJ whole genome shotgun (WGS) entry which is preliminary data.</text>
</comment>
<evidence type="ECO:0000313" key="9">
    <source>
        <dbReference type="Proteomes" id="UP000028839"/>
    </source>
</evidence>
<accession>A0A0E2ZP28</accession>
<evidence type="ECO:0000256" key="6">
    <source>
        <dbReference type="PIRNR" id="PIRNR000139"/>
    </source>
</evidence>
<feature type="domain" description="4Fe-4S ferredoxin-type" evidence="7">
    <location>
        <begin position="68"/>
        <end position="100"/>
    </location>
</feature>
<keyword evidence="2 6" id="KW-0479">Metal-binding</keyword>
<comment type="function">
    <text evidence="6">Component of a complex that catalyzes the oxidation of glycolate to glyoxylate.</text>
</comment>
<evidence type="ECO:0000256" key="2">
    <source>
        <dbReference type="ARBA" id="ARBA00022723"/>
    </source>
</evidence>
<dbReference type="Pfam" id="PF02754">
    <property type="entry name" value="CCG"/>
    <property type="match status" value="2"/>
</dbReference>
<dbReference type="EC" id="1.1.99.14" evidence="6"/>
<dbReference type="SUPFAM" id="SSF46548">
    <property type="entry name" value="alpha-helical ferredoxin"/>
    <property type="match status" value="1"/>
</dbReference>
<evidence type="ECO:0000313" key="8">
    <source>
        <dbReference type="EMBL" id="KFI20142.1"/>
    </source>
</evidence>
<protein>
    <recommendedName>
        <fullName evidence="6">Glycolate oxidase iron-sulfur subunit</fullName>
        <ecNumber evidence="6">1.1.99.14</ecNumber>
    </recommendedName>
</protein>
<dbReference type="PIRSF" id="PIRSF000139">
    <property type="entry name" value="Glc_ox_4Fe-4S"/>
    <property type="match status" value="1"/>
</dbReference>
<dbReference type="Pfam" id="PF13183">
    <property type="entry name" value="Fer4_8"/>
    <property type="match status" value="1"/>
</dbReference>
<dbReference type="InterPro" id="IPR017900">
    <property type="entry name" value="4Fe4S_Fe_S_CS"/>
</dbReference>
<dbReference type="PANTHER" id="PTHR32479:SF17">
    <property type="entry name" value="GLYCOLATE OXIDASE IRON-SULFUR SUBUNIT"/>
    <property type="match status" value="1"/>
</dbReference>
<evidence type="ECO:0000256" key="5">
    <source>
        <dbReference type="ARBA" id="ARBA00023014"/>
    </source>
</evidence>
<evidence type="ECO:0000256" key="4">
    <source>
        <dbReference type="ARBA" id="ARBA00023004"/>
    </source>
</evidence>
<keyword evidence="1 6" id="KW-0004">4Fe-4S</keyword>
<dbReference type="PROSITE" id="PS00198">
    <property type="entry name" value="4FE4S_FER_1"/>
    <property type="match status" value="2"/>
</dbReference>
<keyword evidence="5 6" id="KW-0411">Iron-sulfur</keyword>
<dbReference type="EMBL" id="JPGN01000027">
    <property type="protein sequence ID" value="KFI20142.1"/>
    <property type="molecule type" value="Genomic_DNA"/>
</dbReference>
<dbReference type="InterPro" id="IPR012257">
    <property type="entry name" value="Glc_ox_4Fe-4S"/>
</dbReference>
<keyword evidence="4 6" id="KW-0408">Iron</keyword>
<comment type="catalytic activity">
    <reaction evidence="6">
        <text>glycolate + A = glyoxylate + AH2</text>
        <dbReference type="Rhea" id="RHEA:21264"/>
        <dbReference type="ChEBI" id="CHEBI:13193"/>
        <dbReference type="ChEBI" id="CHEBI:17499"/>
        <dbReference type="ChEBI" id="CHEBI:29805"/>
        <dbReference type="ChEBI" id="CHEBI:36655"/>
        <dbReference type="EC" id="1.1.99.14"/>
    </reaction>
</comment>
<keyword evidence="6" id="KW-0813">Transport</keyword>
<dbReference type="PROSITE" id="PS51379">
    <property type="entry name" value="4FE4S_FER_2"/>
    <property type="match status" value="2"/>
</dbReference>
<sequence length="432" mass="47263">MSQLGQDACSSYKTQGIAFLEKGTDSCVRCGLCLPHCPTYLLTGDESESPRGRISLIRALAQNQLAPTPPLLGHLERCLTCRACESVCPSDVPYGRLIDTVRAQVRVQQSRGQRVKKHLLHQWLIPRPTLLRGLGGLMRLAQRIGVVGLARRSGLLEALGWASLEALLPELPPRQGWQPFFPAQGKERGQVALFTGCVTDVVDQPSLMATVQLLNQVGYGVHIPRKQVCCGALARHDGEWERALALAVENITAFATAEVEAILCTASGCTTSLVDYPQWLQEVGMEAVAARDFAGKLWDVNQFLLQRAWPASVTLKPLAKRIAVQDPCSLRHVLHQHEAVYTLLRRIPEADILPLPSNGQCCGAAGSYMLTQPEFAQFLRAEKINALQKIQPDILVTSNIGCALYLAAGIKEAALPIEILHPVQLLARQLSF</sequence>
<dbReference type="OrthoDB" id="9765258at2"/>
<reference evidence="8 9" key="1">
    <citation type="submission" date="2014-07" db="EMBL/GenBank/DDBJ databases">
        <title>Comparative analysis of Nitrosococcus oceani genome inventories of strains from Pacific and Atlantic gyres.</title>
        <authorList>
            <person name="Lim C.K."/>
            <person name="Wang L."/>
            <person name="Sayavedra-Soto L.A."/>
            <person name="Klotz M.G."/>
        </authorList>
    </citation>
    <scope>NUCLEOTIDE SEQUENCE [LARGE SCALE GENOMIC DNA]</scope>
    <source>
        <strain evidence="8 9">C-27</strain>
    </source>
</reference>
<comment type="cofactor">
    <cofactor evidence="6">
        <name>[4Fe-4S] cluster</name>
        <dbReference type="ChEBI" id="CHEBI:49883"/>
    </cofactor>
    <text evidence="6">Binds 2 [4Fe-4S] clusters.</text>
</comment>
<dbReference type="InterPro" id="IPR004017">
    <property type="entry name" value="Cys_rich_dom"/>
</dbReference>